<evidence type="ECO:0000313" key="1">
    <source>
        <dbReference type="EMBL" id="KFM81739.1"/>
    </source>
</evidence>
<dbReference type="Proteomes" id="UP000054359">
    <property type="component" value="Unassembled WGS sequence"/>
</dbReference>
<protein>
    <submittedName>
        <fullName evidence="1">Uncharacterized protein</fullName>
    </submittedName>
</protein>
<dbReference type="AlphaFoldDB" id="A0A087UWK0"/>
<dbReference type="OrthoDB" id="6435279at2759"/>
<sequence length="107" mass="12548">MLKVSIPWNWRLSIVEHGYLTKLQRSLQNDVEEVVKKWIEKEKQILQANQWQELLDSEKNGCFFSHSMHTRSLIRSVENTIQILEKYLPVLSASCGAFLPFKSSFSH</sequence>
<gene>
    <name evidence="1" type="ORF">X975_04825</name>
</gene>
<name>A0A087UWK0_STEMI</name>
<dbReference type="EMBL" id="KK122009">
    <property type="protein sequence ID" value="KFM81739.1"/>
    <property type="molecule type" value="Genomic_DNA"/>
</dbReference>
<accession>A0A087UWK0</accession>
<keyword evidence="2" id="KW-1185">Reference proteome</keyword>
<proteinExistence type="predicted"/>
<feature type="non-terminal residue" evidence="1">
    <location>
        <position position="107"/>
    </location>
</feature>
<reference evidence="1 2" key="1">
    <citation type="submission" date="2013-11" db="EMBL/GenBank/DDBJ databases">
        <title>Genome sequencing of Stegodyphus mimosarum.</title>
        <authorList>
            <person name="Bechsgaard J."/>
        </authorList>
    </citation>
    <scope>NUCLEOTIDE SEQUENCE [LARGE SCALE GENOMIC DNA]</scope>
</reference>
<organism evidence="1 2">
    <name type="scientific">Stegodyphus mimosarum</name>
    <name type="common">African social velvet spider</name>
    <dbReference type="NCBI Taxonomy" id="407821"/>
    <lineage>
        <taxon>Eukaryota</taxon>
        <taxon>Metazoa</taxon>
        <taxon>Ecdysozoa</taxon>
        <taxon>Arthropoda</taxon>
        <taxon>Chelicerata</taxon>
        <taxon>Arachnida</taxon>
        <taxon>Araneae</taxon>
        <taxon>Araneomorphae</taxon>
        <taxon>Entelegynae</taxon>
        <taxon>Eresoidea</taxon>
        <taxon>Eresidae</taxon>
        <taxon>Stegodyphus</taxon>
    </lineage>
</organism>
<evidence type="ECO:0000313" key="2">
    <source>
        <dbReference type="Proteomes" id="UP000054359"/>
    </source>
</evidence>